<evidence type="ECO:0000256" key="5">
    <source>
        <dbReference type="ARBA" id="ARBA00040549"/>
    </source>
</evidence>
<sequence length="274" mass="30369">MARVQALEEQPKFEVEDAWNLLKDLKGRFSNSLISVCNKNGLKFDSALQELWAASIKRYTTYSEWEQAEGSKALGGYDLEAALEGLKLGAAEEGVKEEASGAEVKARKNTKEKGVLYFTGPQCKPAVLSSIKEARKSIHVIMYLFNDEDIAGALVASAEAGKDVSVIMSEENFKEKAPGYKNAKFFLENTCGGRLRVYRAGTPPGHEYASMHIKALVVDERTVLQGSYNYTYMAARYNEELLARSQDPCKTVLGIFEALRADAGTKRMRRKGVK</sequence>
<dbReference type="Gene3D" id="3.30.870.10">
    <property type="entry name" value="Endonuclease Chain A"/>
    <property type="match status" value="1"/>
</dbReference>
<evidence type="ECO:0000256" key="2">
    <source>
        <dbReference type="ARBA" id="ARBA00022963"/>
    </source>
</evidence>
<evidence type="ECO:0000256" key="4">
    <source>
        <dbReference type="ARBA" id="ARBA00038012"/>
    </source>
</evidence>
<dbReference type="PANTHER" id="PTHR43856">
    <property type="entry name" value="CARDIOLIPIN HYDROLASE"/>
    <property type="match status" value="1"/>
</dbReference>
<protein>
    <recommendedName>
        <fullName evidence="5">Mitochondrial cardiolipin hydrolase</fullName>
    </recommendedName>
</protein>
<reference evidence="7 8" key="1">
    <citation type="journal article" date="2014" name="Nat. Commun.">
        <title>Klebsormidium flaccidum genome reveals primary factors for plant terrestrial adaptation.</title>
        <authorList>
            <person name="Hori K."/>
            <person name="Maruyama F."/>
            <person name="Fujisawa T."/>
            <person name="Togashi T."/>
            <person name="Yamamoto N."/>
            <person name="Seo M."/>
            <person name="Sato S."/>
            <person name="Yamada T."/>
            <person name="Mori H."/>
            <person name="Tajima N."/>
            <person name="Moriyama T."/>
            <person name="Ikeuchi M."/>
            <person name="Watanabe M."/>
            <person name="Wada H."/>
            <person name="Kobayashi K."/>
            <person name="Saito M."/>
            <person name="Masuda T."/>
            <person name="Sasaki-Sekimoto Y."/>
            <person name="Mashiguchi K."/>
            <person name="Awai K."/>
            <person name="Shimojima M."/>
            <person name="Masuda S."/>
            <person name="Iwai M."/>
            <person name="Nobusawa T."/>
            <person name="Narise T."/>
            <person name="Kondo S."/>
            <person name="Saito H."/>
            <person name="Sato R."/>
            <person name="Murakawa M."/>
            <person name="Ihara Y."/>
            <person name="Oshima-Yamada Y."/>
            <person name="Ohtaka K."/>
            <person name="Satoh M."/>
            <person name="Sonobe K."/>
            <person name="Ishii M."/>
            <person name="Ohtani R."/>
            <person name="Kanamori-Sato M."/>
            <person name="Honoki R."/>
            <person name="Miyazaki D."/>
            <person name="Mochizuki H."/>
            <person name="Umetsu J."/>
            <person name="Higashi K."/>
            <person name="Shibata D."/>
            <person name="Kamiya Y."/>
            <person name="Sato N."/>
            <person name="Nakamura Y."/>
            <person name="Tabata S."/>
            <person name="Ida S."/>
            <person name="Kurokawa K."/>
            <person name="Ohta H."/>
        </authorList>
    </citation>
    <scope>NUCLEOTIDE SEQUENCE [LARGE SCALE GENOMIC DNA]</scope>
    <source>
        <strain evidence="7 8">NIES-2285</strain>
    </source>
</reference>
<dbReference type="Pfam" id="PF13091">
    <property type="entry name" value="PLDc_2"/>
    <property type="match status" value="1"/>
</dbReference>
<dbReference type="PANTHER" id="PTHR43856:SF1">
    <property type="entry name" value="MITOCHONDRIAL CARDIOLIPIN HYDROLASE"/>
    <property type="match status" value="1"/>
</dbReference>
<evidence type="ECO:0000256" key="3">
    <source>
        <dbReference type="ARBA" id="ARBA00023098"/>
    </source>
</evidence>
<keyword evidence="8" id="KW-1185">Reference proteome</keyword>
<evidence type="ECO:0000256" key="1">
    <source>
        <dbReference type="ARBA" id="ARBA00022801"/>
    </source>
</evidence>
<evidence type="ECO:0000313" key="7">
    <source>
        <dbReference type="EMBL" id="GAQ88034.1"/>
    </source>
</evidence>
<comment type="similarity">
    <text evidence="4">Belongs to the phospholipase D family. MitoPLD/Zucchini subfamily.</text>
</comment>
<dbReference type="PROSITE" id="PS50035">
    <property type="entry name" value="PLD"/>
    <property type="match status" value="1"/>
</dbReference>
<keyword evidence="3" id="KW-0443">Lipid metabolism</keyword>
<feature type="domain" description="PLD phosphodiesterase" evidence="6">
    <location>
        <begin position="207"/>
        <end position="234"/>
    </location>
</feature>
<accession>A0A1Y1IAP0</accession>
<dbReference type="SUPFAM" id="SSF56024">
    <property type="entry name" value="Phospholipase D/nuclease"/>
    <property type="match status" value="1"/>
</dbReference>
<dbReference type="AlphaFoldDB" id="A0A1Y1IAP0"/>
<evidence type="ECO:0000259" key="6">
    <source>
        <dbReference type="PROSITE" id="PS50035"/>
    </source>
</evidence>
<dbReference type="GO" id="GO:0016042">
    <property type="term" value="P:lipid catabolic process"/>
    <property type="evidence" value="ECO:0007669"/>
    <property type="project" value="UniProtKB-KW"/>
</dbReference>
<gene>
    <name evidence="7" type="ORF">KFL_003950110</name>
</gene>
<dbReference type="InterPro" id="IPR025202">
    <property type="entry name" value="PLD-like_dom"/>
</dbReference>
<evidence type="ECO:0000313" key="8">
    <source>
        <dbReference type="Proteomes" id="UP000054558"/>
    </source>
</evidence>
<keyword evidence="1" id="KW-0378">Hydrolase</keyword>
<dbReference type="OrthoDB" id="5205528at2759"/>
<organism evidence="7 8">
    <name type="scientific">Klebsormidium nitens</name>
    <name type="common">Green alga</name>
    <name type="synonym">Ulothrix nitens</name>
    <dbReference type="NCBI Taxonomy" id="105231"/>
    <lineage>
        <taxon>Eukaryota</taxon>
        <taxon>Viridiplantae</taxon>
        <taxon>Streptophyta</taxon>
        <taxon>Klebsormidiophyceae</taxon>
        <taxon>Klebsormidiales</taxon>
        <taxon>Klebsormidiaceae</taxon>
        <taxon>Klebsormidium</taxon>
    </lineage>
</organism>
<dbReference type="InterPro" id="IPR051406">
    <property type="entry name" value="PLD_domain"/>
</dbReference>
<dbReference type="InterPro" id="IPR001736">
    <property type="entry name" value="PLipase_D/transphosphatidylase"/>
</dbReference>
<keyword evidence="2" id="KW-0442">Lipid degradation</keyword>
<dbReference type="EMBL" id="DF237344">
    <property type="protein sequence ID" value="GAQ88034.1"/>
    <property type="molecule type" value="Genomic_DNA"/>
</dbReference>
<name>A0A1Y1IAP0_KLENI</name>
<dbReference type="GO" id="GO:0016787">
    <property type="term" value="F:hydrolase activity"/>
    <property type="evidence" value="ECO:0007669"/>
    <property type="project" value="UniProtKB-KW"/>
</dbReference>
<dbReference type="Proteomes" id="UP000054558">
    <property type="component" value="Unassembled WGS sequence"/>
</dbReference>
<proteinExistence type="inferred from homology"/>